<evidence type="ECO:0000259" key="1">
    <source>
        <dbReference type="Pfam" id="PF14300"/>
    </source>
</evidence>
<sequence>MSEKLPCKTCGALILPTTALRTDGLCMPCKQGNRENMEKSKERYRQQRAYDPQRAHWHHLVEKAHASDQAFASLTPEEKLYFAVSVLEGEVYNGGMHQFFSNSSGALYNEAVAGLKALGATQALGLLQRAAQVLFGSQQPPVDRHERWQAMPLYPEDELAALPAWSIELEEIDRAYWKDPDGLSQKLEAYLKSTGLLKPFEQPAN</sequence>
<reference evidence="3" key="1">
    <citation type="submission" date="2016-10" db="EMBL/GenBank/DDBJ databases">
        <authorList>
            <person name="Varghese N."/>
            <person name="Submissions S."/>
        </authorList>
    </citation>
    <scope>NUCLEOTIDE SEQUENCE [LARGE SCALE GENOMIC DNA]</scope>
    <source>
        <strain evidence="3">JCM 2783</strain>
    </source>
</reference>
<gene>
    <name evidence="2" type="ORF">SAMN05216372_10351</name>
</gene>
<protein>
    <recommendedName>
        <fullName evidence="1">DNA mimic protein DMP19 C-terminal domain-containing protein</fullName>
    </recommendedName>
</protein>
<feature type="domain" description="DNA mimic protein DMP19 C-terminal" evidence="1">
    <location>
        <begin position="73"/>
        <end position="193"/>
    </location>
</feature>
<evidence type="ECO:0000313" key="3">
    <source>
        <dbReference type="Proteomes" id="UP000243950"/>
    </source>
</evidence>
<proteinExistence type="predicted"/>
<evidence type="ECO:0000313" key="2">
    <source>
        <dbReference type="EMBL" id="SFD65665.1"/>
    </source>
</evidence>
<dbReference type="Gene3D" id="1.20.1420.60">
    <property type="match status" value="1"/>
</dbReference>
<accession>A0A1I1U4P4</accession>
<dbReference type="AlphaFoldDB" id="A0A1I1U4P4"/>
<dbReference type="EMBL" id="FOMO01000003">
    <property type="protein sequence ID" value="SFD65665.1"/>
    <property type="molecule type" value="Genomic_DNA"/>
</dbReference>
<dbReference type="InterPro" id="IPR025402">
    <property type="entry name" value="DMP19_C"/>
</dbReference>
<dbReference type="Pfam" id="PF14300">
    <property type="entry name" value="DMP19"/>
    <property type="match status" value="1"/>
</dbReference>
<name>A0A1I1U4P4_PSEOC</name>
<dbReference type="RefSeq" id="WP_093502643.1">
    <property type="nucleotide sequence ID" value="NZ_BSSG01000004.1"/>
</dbReference>
<organism evidence="2 3">
    <name type="scientific">Pseudomonas straminea</name>
    <dbReference type="NCBI Taxonomy" id="47882"/>
    <lineage>
        <taxon>Bacteria</taxon>
        <taxon>Pseudomonadati</taxon>
        <taxon>Pseudomonadota</taxon>
        <taxon>Gammaproteobacteria</taxon>
        <taxon>Pseudomonadales</taxon>
        <taxon>Pseudomonadaceae</taxon>
        <taxon>Phytopseudomonas</taxon>
    </lineage>
</organism>
<dbReference type="Proteomes" id="UP000243950">
    <property type="component" value="Unassembled WGS sequence"/>
</dbReference>
<keyword evidence="3" id="KW-1185">Reference proteome</keyword>